<reference evidence="1 2" key="1">
    <citation type="journal article" date="2012" name="Science">
        <title>The Paleozoic origin of enzymatic lignin decomposition reconstructed from 31 fungal genomes.</title>
        <authorList>
            <person name="Floudas D."/>
            <person name="Binder M."/>
            <person name="Riley R."/>
            <person name="Barry K."/>
            <person name="Blanchette R.A."/>
            <person name="Henrissat B."/>
            <person name="Martinez A.T."/>
            <person name="Otillar R."/>
            <person name="Spatafora J.W."/>
            <person name="Yadav J.S."/>
            <person name="Aerts A."/>
            <person name="Benoit I."/>
            <person name="Boyd A."/>
            <person name="Carlson A."/>
            <person name="Copeland A."/>
            <person name="Coutinho P.M."/>
            <person name="de Vries R.P."/>
            <person name="Ferreira P."/>
            <person name="Findley K."/>
            <person name="Foster B."/>
            <person name="Gaskell J."/>
            <person name="Glotzer D."/>
            <person name="Gorecki P."/>
            <person name="Heitman J."/>
            <person name="Hesse C."/>
            <person name="Hori C."/>
            <person name="Igarashi K."/>
            <person name="Jurgens J.A."/>
            <person name="Kallen N."/>
            <person name="Kersten P."/>
            <person name="Kohler A."/>
            <person name="Kuees U."/>
            <person name="Kumar T.K.A."/>
            <person name="Kuo A."/>
            <person name="LaButti K."/>
            <person name="Larrondo L.F."/>
            <person name="Lindquist E."/>
            <person name="Ling A."/>
            <person name="Lombard V."/>
            <person name="Lucas S."/>
            <person name="Lundell T."/>
            <person name="Martin R."/>
            <person name="McLaughlin D.J."/>
            <person name="Morgenstern I."/>
            <person name="Morin E."/>
            <person name="Murat C."/>
            <person name="Nagy L.G."/>
            <person name="Nolan M."/>
            <person name="Ohm R.A."/>
            <person name="Patyshakuliyeva A."/>
            <person name="Rokas A."/>
            <person name="Ruiz-Duenas F.J."/>
            <person name="Sabat G."/>
            <person name="Salamov A."/>
            <person name="Samejima M."/>
            <person name="Schmutz J."/>
            <person name="Slot J.C."/>
            <person name="St John F."/>
            <person name="Stenlid J."/>
            <person name="Sun H."/>
            <person name="Sun S."/>
            <person name="Syed K."/>
            <person name="Tsang A."/>
            <person name="Wiebenga A."/>
            <person name="Young D."/>
            <person name="Pisabarro A."/>
            <person name="Eastwood D.C."/>
            <person name="Martin F."/>
            <person name="Cullen D."/>
            <person name="Grigoriev I.V."/>
            <person name="Hibbett D.S."/>
        </authorList>
    </citation>
    <scope>NUCLEOTIDE SEQUENCE [LARGE SCALE GENOMIC DNA]</scope>
    <source>
        <strain evidence="1 2">DJM-731 SS1</strain>
    </source>
</reference>
<dbReference type="HOGENOM" id="CLU_2469038_0_0_1"/>
<dbReference type="Proteomes" id="UP000030653">
    <property type="component" value="Unassembled WGS sequence"/>
</dbReference>
<name>M5FNA6_DACPD</name>
<organism evidence="1 2">
    <name type="scientific">Dacryopinax primogenitus (strain DJM 731)</name>
    <name type="common">Brown rot fungus</name>
    <dbReference type="NCBI Taxonomy" id="1858805"/>
    <lineage>
        <taxon>Eukaryota</taxon>
        <taxon>Fungi</taxon>
        <taxon>Dikarya</taxon>
        <taxon>Basidiomycota</taxon>
        <taxon>Agaricomycotina</taxon>
        <taxon>Dacrymycetes</taxon>
        <taxon>Dacrymycetales</taxon>
        <taxon>Dacrymycetaceae</taxon>
        <taxon>Dacryopinax</taxon>
    </lineage>
</organism>
<gene>
    <name evidence="1" type="ORF">DACRYDRAFT_25235</name>
</gene>
<proteinExistence type="predicted"/>
<protein>
    <submittedName>
        <fullName evidence="1">Uncharacterized protein</fullName>
    </submittedName>
</protein>
<dbReference type="GeneID" id="63689138"/>
<dbReference type="AlphaFoldDB" id="M5FNA6"/>
<keyword evidence="2" id="KW-1185">Reference proteome</keyword>
<accession>M5FNA6</accession>
<sequence length="88" mass="9951">MSEPTIPYGIKRRRSAVRDQNERIIFQFRNGLSPCVSDVISYIRSRSSPFSLPRGESRNAVCTALGWMRGNVRKEIRSANVPTAVQIV</sequence>
<evidence type="ECO:0000313" key="1">
    <source>
        <dbReference type="EMBL" id="EJT97110.1"/>
    </source>
</evidence>
<dbReference type="RefSeq" id="XP_040624008.1">
    <property type="nucleotide sequence ID" value="XM_040774076.1"/>
</dbReference>
<evidence type="ECO:0000313" key="2">
    <source>
        <dbReference type="Proteomes" id="UP000030653"/>
    </source>
</evidence>
<dbReference type="EMBL" id="JH795878">
    <property type="protein sequence ID" value="EJT97110.1"/>
    <property type="molecule type" value="Genomic_DNA"/>
</dbReference>